<dbReference type="EMBL" id="JAKJPO010000001">
    <property type="protein sequence ID" value="MCF7220329.1"/>
    <property type="molecule type" value="Genomic_DNA"/>
</dbReference>
<dbReference type="PROSITE" id="PS51257">
    <property type="entry name" value="PROKAR_LIPOPROTEIN"/>
    <property type="match status" value="1"/>
</dbReference>
<feature type="signal peptide" evidence="1">
    <location>
        <begin position="1"/>
        <end position="25"/>
    </location>
</feature>
<dbReference type="RefSeq" id="WP_237052721.1">
    <property type="nucleotide sequence ID" value="NZ_JAKJPO010000001.1"/>
</dbReference>
<feature type="chain" id="PRO_5046860012" evidence="1">
    <location>
        <begin position="26"/>
        <end position="159"/>
    </location>
</feature>
<gene>
    <name evidence="2" type="ORF">L3V18_00790</name>
</gene>
<name>A0ABS9HMT4_9GAMM</name>
<keyword evidence="1" id="KW-0732">Signal</keyword>
<evidence type="ECO:0000313" key="3">
    <source>
        <dbReference type="Proteomes" id="UP001430796"/>
    </source>
</evidence>
<proteinExistence type="predicted"/>
<accession>A0ABS9HMT4</accession>
<reference evidence="2" key="2">
    <citation type="submission" date="2022-01" db="EMBL/GenBank/DDBJ databases">
        <authorList>
            <person name="Zhou L.Y."/>
        </authorList>
    </citation>
    <scope>NUCLEOTIDE SEQUENCE</scope>
    <source>
        <strain evidence="2">TLK-CK17</strain>
    </source>
</reference>
<protein>
    <submittedName>
        <fullName evidence="2">YbjN domain-containing protein</fullName>
    </submittedName>
</protein>
<reference evidence="2" key="1">
    <citation type="submission" date="2022-01" db="EMBL/GenBank/DDBJ databases">
        <title>Lysobacter chinensis sp. nov., a bacterium isolated from cow dung compost.</title>
        <authorList>
            <person name="Liu Y."/>
        </authorList>
    </citation>
    <scope>NUCLEOTIDE SEQUENCE</scope>
    <source>
        <strain evidence="2">TLK-CK17</strain>
    </source>
</reference>
<evidence type="ECO:0000256" key="1">
    <source>
        <dbReference type="SAM" id="SignalP"/>
    </source>
</evidence>
<dbReference type="Proteomes" id="UP001430796">
    <property type="component" value="Unassembled WGS sequence"/>
</dbReference>
<organism evidence="2 3">
    <name type="scientific">Marilutibacter chinensis</name>
    <dbReference type="NCBI Taxonomy" id="2912247"/>
    <lineage>
        <taxon>Bacteria</taxon>
        <taxon>Pseudomonadati</taxon>
        <taxon>Pseudomonadota</taxon>
        <taxon>Gammaproteobacteria</taxon>
        <taxon>Lysobacterales</taxon>
        <taxon>Lysobacteraceae</taxon>
        <taxon>Marilutibacter</taxon>
    </lineage>
</organism>
<sequence>MRLTSALLATTLLSCAALFGSTAHAQDAAIKRQLDALGHDYEIDDDGDYKMTFEVDDGRTQLVFVISNVETYGSHRVREVWAPAYRAEESDFPALVANRLLQETMENKLGAWAKQDDMAVYVVKISADAPDDELNDAIEYAAQVADRMEVVLTDGEDEF</sequence>
<keyword evidence="3" id="KW-1185">Reference proteome</keyword>
<evidence type="ECO:0000313" key="2">
    <source>
        <dbReference type="EMBL" id="MCF7220329.1"/>
    </source>
</evidence>
<comment type="caution">
    <text evidence="2">The sequence shown here is derived from an EMBL/GenBank/DDBJ whole genome shotgun (WGS) entry which is preliminary data.</text>
</comment>